<gene>
    <name evidence="1" type="ORF">pdam_00008242</name>
</gene>
<dbReference type="EMBL" id="RCHS01000744">
    <property type="protein sequence ID" value="RMX57098.1"/>
    <property type="molecule type" value="Genomic_DNA"/>
</dbReference>
<sequence length="144" mass="16654">MGLRERGLMDHMINIYLTRVNPSRSYDVPRGTQTPFGRRNPNLGFLSTHEHLHVRHECDSLREYSWDHFLSFCVSLTTLLPRDTVENSCKEPGYRKRPKRCFVSTNPESGYACGSGSFIKPSPYIVTLQLFWLFAALRRIVGFV</sequence>
<dbReference type="AlphaFoldDB" id="A0A3M6UUV6"/>
<organism evidence="1 2">
    <name type="scientific">Pocillopora damicornis</name>
    <name type="common">Cauliflower coral</name>
    <name type="synonym">Millepora damicornis</name>
    <dbReference type="NCBI Taxonomy" id="46731"/>
    <lineage>
        <taxon>Eukaryota</taxon>
        <taxon>Metazoa</taxon>
        <taxon>Cnidaria</taxon>
        <taxon>Anthozoa</taxon>
        <taxon>Hexacorallia</taxon>
        <taxon>Scleractinia</taxon>
        <taxon>Astrocoeniina</taxon>
        <taxon>Pocilloporidae</taxon>
        <taxon>Pocillopora</taxon>
    </lineage>
</organism>
<dbReference type="Proteomes" id="UP000275408">
    <property type="component" value="Unassembled WGS sequence"/>
</dbReference>
<comment type="caution">
    <text evidence="1">The sequence shown here is derived from an EMBL/GenBank/DDBJ whole genome shotgun (WGS) entry which is preliminary data.</text>
</comment>
<dbReference type="OrthoDB" id="5982285at2759"/>
<reference evidence="1 2" key="1">
    <citation type="journal article" date="2018" name="Sci. Rep.">
        <title>Comparative analysis of the Pocillopora damicornis genome highlights role of immune system in coral evolution.</title>
        <authorList>
            <person name="Cunning R."/>
            <person name="Bay R.A."/>
            <person name="Gillette P."/>
            <person name="Baker A.C."/>
            <person name="Traylor-Knowles N."/>
        </authorList>
    </citation>
    <scope>NUCLEOTIDE SEQUENCE [LARGE SCALE GENOMIC DNA]</scope>
    <source>
        <strain evidence="1">RSMAS</strain>
        <tissue evidence="1">Whole animal</tissue>
    </source>
</reference>
<keyword evidence="2" id="KW-1185">Reference proteome</keyword>
<name>A0A3M6UUV6_POCDA</name>
<evidence type="ECO:0000313" key="1">
    <source>
        <dbReference type="EMBL" id="RMX57098.1"/>
    </source>
</evidence>
<accession>A0A3M6UUV6</accession>
<protein>
    <submittedName>
        <fullName evidence="1">Uncharacterized protein</fullName>
    </submittedName>
</protein>
<proteinExistence type="predicted"/>
<evidence type="ECO:0000313" key="2">
    <source>
        <dbReference type="Proteomes" id="UP000275408"/>
    </source>
</evidence>